<dbReference type="PANTHER" id="PTHR46847">
    <property type="entry name" value="D-ALLOSE-BINDING PERIPLASMIC PROTEIN-RELATED"/>
    <property type="match status" value="1"/>
</dbReference>
<reference evidence="5 6" key="1">
    <citation type="submission" date="2023-07" db="EMBL/GenBank/DDBJ databases">
        <title>Genomic Encyclopedia of Type Strains, Phase IV (KMG-IV): sequencing the most valuable type-strain genomes for metagenomic binning, comparative biology and taxonomic classification.</title>
        <authorList>
            <person name="Goeker M."/>
        </authorList>
    </citation>
    <scope>NUCLEOTIDE SEQUENCE [LARGE SCALE GENOMIC DNA]</scope>
    <source>
        <strain evidence="5 6">DSM 19619</strain>
    </source>
</reference>
<dbReference type="RefSeq" id="WP_307282590.1">
    <property type="nucleotide sequence ID" value="NZ_JAUSVX010000018.1"/>
</dbReference>
<comment type="similarity">
    <text evidence="2">Belongs to the bacterial solute-binding protein 2 family.</text>
</comment>
<keyword evidence="3" id="KW-0732">Signal</keyword>
<dbReference type="PANTHER" id="PTHR46847:SF1">
    <property type="entry name" value="D-ALLOSE-BINDING PERIPLASMIC PROTEIN-RELATED"/>
    <property type="match status" value="1"/>
</dbReference>
<evidence type="ECO:0000313" key="6">
    <source>
        <dbReference type="Proteomes" id="UP001242480"/>
    </source>
</evidence>
<organism evidence="5 6">
    <name type="scientific">Labrys wisconsinensis</name>
    <dbReference type="NCBI Taxonomy" id="425677"/>
    <lineage>
        <taxon>Bacteria</taxon>
        <taxon>Pseudomonadati</taxon>
        <taxon>Pseudomonadota</taxon>
        <taxon>Alphaproteobacteria</taxon>
        <taxon>Hyphomicrobiales</taxon>
        <taxon>Xanthobacteraceae</taxon>
        <taxon>Labrys</taxon>
    </lineage>
</organism>
<comment type="caution">
    <text evidence="5">The sequence shown here is derived from an EMBL/GenBank/DDBJ whole genome shotgun (WGS) entry which is preliminary data.</text>
</comment>
<protein>
    <submittedName>
        <fullName evidence="5">Ribose transport system substrate-binding protein</fullName>
    </submittedName>
</protein>
<evidence type="ECO:0000256" key="2">
    <source>
        <dbReference type="ARBA" id="ARBA00007639"/>
    </source>
</evidence>
<comment type="subcellular location">
    <subcellularLocation>
        <location evidence="1">Cell envelope</location>
    </subcellularLocation>
</comment>
<keyword evidence="6" id="KW-1185">Reference proteome</keyword>
<evidence type="ECO:0000259" key="4">
    <source>
        <dbReference type="Pfam" id="PF13407"/>
    </source>
</evidence>
<dbReference type="SUPFAM" id="SSF53822">
    <property type="entry name" value="Periplasmic binding protein-like I"/>
    <property type="match status" value="1"/>
</dbReference>
<accession>A0ABU0JHW2</accession>
<name>A0ABU0JHW2_9HYPH</name>
<dbReference type="InterPro" id="IPR028082">
    <property type="entry name" value="Peripla_BP_I"/>
</dbReference>
<gene>
    <name evidence="5" type="ORF">QO011_006913</name>
</gene>
<feature type="domain" description="Periplasmic binding protein" evidence="4">
    <location>
        <begin position="48"/>
        <end position="308"/>
    </location>
</feature>
<dbReference type="InterPro" id="IPR006311">
    <property type="entry name" value="TAT_signal"/>
</dbReference>
<sequence length="363" mass="38340">MTILLPQGRPLGRRDMLKGAAALGLGAVLPAGFARLALAQDKPTVVNSIRSLSNPYHATWNKGGAAFAKAIGADYVTLVTEGDSEKGTADIRAILAKTGGNCIINVDPNDSADARPIVEACVAAKAFVVTQWNKPADLHPWDHDPYHVAHISFDGVKYGEVTAKALIDAIGGKGGILALGGILSNTPAIERRAGLEKAVADHPDVKILDFQVADWQSNKAFDTVSAWLTRFGADVKGIWAANDDMAVGALEALRAEGLAGKVPVTGIDGIKTAVEAVKAGEMAATVSWDPFWQGSMGLAIGYAAKTGKINPASEPKEHREFYGTGVVVTKETVAAFYKDNIEAEPKVDFTDLWSRVTGQIRQG</sequence>
<proteinExistence type="inferred from homology"/>
<dbReference type="Gene3D" id="3.40.50.2300">
    <property type="match status" value="2"/>
</dbReference>
<dbReference type="Pfam" id="PF13407">
    <property type="entry name" value="Peripla_BP_4"/>
    <property type="match status" value="1"/>
</dbReference>
<evidence type="ECO:0000313" key="5">
    <source>
        <dbReference type="EMBL" id="MDQ0473877.1"/>
    </source>
</evidence>
<dbReference type="EMBL" id="JAUSVX010000018">
    <property type="protein sequence ID" value="MDQ0473877.1"/>
    <property type="molecule type" value="Genomic_DNA"/>
</dbReference>
<dbReference type="InterPro" id="IPR025997">
    <property type="entry name" value="SBP_2_dom"/>
</dbReference>
<evidence type="ECO:0000256" key="3">
    <source>
        <dbReference type="ARBA" id="ARBA00022729"/>
    </source>
</evidence>
<evidence type="ECO:0000256" key="1">
    <source>
        <dbReference type="ARBA" id="ARBA00004196"/>
    </source>
</evidence>
<dbReference type="CDD" id="cd01536">
    <property type="entry name" value="PBP1_ABC_sugar_binding-like"/>
    <property type="match status" value="1"/>
</dbReference>
<dbReference type="PROSITE" id="PS51318">
    <property type="entry name" value="TAT"/>
    <property type="match status" value="1"/>
</dbReference>
<dbReference type="Proteomes" id="UP001242480">
    <property type="component" value="Unassembled WGS sequence"/>
</dbReference>